<organism evidence="4 5">
    <name type="scientific">Vespula pensylvanica</name>
    <name type="common">Western yellow jacket</name>
    <name type="synonym">Wasp</name>
    <dbReference type="NCBI Taxonomy" id="30213"/>
    <lineage>
        <taxon>Eukaryota</taxon>
        <taxon>Metazoa</taxon>
        <taxon>Ecdysozoa</taxon>
        <taxon>Arthropoda</taxon>
        <taxon>Hexapoda</taxon>
        <taxon>Insecta</taxon>
        <taxon>Pterygota</taxon>
        <taxon>Neoptera</taxon>
        <taxon>Endopterygota</taxon>
        <taxon>Hymenoptera</taxon>
        <taxon>Apocrita</taxon>
        <taxon>Aculeata</taxon>
        <taxon>Vespoidea</taxon>
        <taxon>Vespidae</taxon>
        <taxon>Vespinae</taxon>
        <taxon>Vespula</taxon>
    </lineage>
</organism>
<dbReference type="InterPro" id="IPR007604">
    <property type="entry name" value="CP2"/>
</dbReference>
<keyword evidence="1" id="KW-0238">DNA-binding</keyword>
<comment type="caution">
    <text evidence="4">The sequence shown here is derived from an EMBL/GenBank/DDBJ whole genome shotgun (WGS) entry which is preliminary data.</text>
</comment>
<feature type="compositionally biased region" description="Basic and acidic residues" evidence="2">
    <location>
        <begin position="459"/>
        <end position="481"/>
    </location>
</feature>
<dbReference type="PANTHER" id="PTHR11037:SF21">
    <property type="entry name" value="GEMINI, ISOFORM C"/>
    <property type="match status" value="1"/>
</dbReference>
<comment type="subcellular location">
    <subcellularLocation>
        <location evidence="1">Nucleus</location>
    </subcellularLocation>
</comment>
<keyword evidence="5" id="KW-1185">Reference proteome</keyword>
<evidence type="ECO:0000313" key="5">
    <source>
        <dbReference type="Proteomes" id="UP000600918"/>
    </source>
</evidence>
<dbReference type="Proteomes" id="UP000600918">
    <property type="component" value="Unassembled WGS sequence"/>
</dbReference>
<evidence type="ECO:0000256" key="1">
    <source>
        <dbReference type="PROSITE-ProRule" id="PRU01313"/>
    </source>
</evidence>
<feature type="region of interest" description="Disordered" evidence="2">
    <location>
        <begin position="459"/>
        <end position="485"/>
    </location>
</feature>
<evidence type="ECO:0000313" key="4">
    <source>
        <dbReference type="EMBL" id="KAF7433904.1"/>
    </source>
</evidence>
<dbReference type="GO" id="GO:0000978">
    <property type="term" value="F:RNA polymerase II cis-regulatory region sequence-specific DNA binding"/>
    <property type="evidence" value="ECO:0007669"/>
    <property type="project" value="TreeGrafter"/>
</dbReference>
<dbReference type="InterPro" id="IPR040167">
    <property type="entry name" value="TF_CP2-like"/>
</dbReference>
<dbReference type="GO" id="GO:0001228">
    <property type="term" value="F:DNA-binding transcription activator activity, RNA polymerase II-specific"/>
    <property type="evidence" value="ECO:0007669"/>
    <property type="project" value="TreeGrafter"/>
</dbReference>
<evidence type="ECO:0000256" key="2">
    <source>
        <dbReference type="SAM" id="MobiDB-lite"/>
    </source>
</evidence>
<dbReference type="GO" id="GO:0005634">
    <property type="term" value="C:nucleus"/>
    <property type="evidence" value="ECO:0007669"/>
    <property type="project" value="UniProtKB-SubCell"/>
</dbReference>
<name>A0A834PAA9_VESPE</name>
<dbReference type="PANTHER" id="PTHR11037">
    <property type="entry name" value="TRANSCRIPTION FACTOR CP2"/>
    <property type="match status" value="1"/>
</dbReference>
<sequence>MKWSEVERSRVSYFESRRFSPITLKHRRRYPSSQDTKERIGPMHHQYHANCGNFQGGSIGSNGSGQGWSTQVEELAEHLADFDGSLSALAASDLATAVASYNMSEALLAFPSVFKQEAPSPENQHNNSNELIEATVAFDEYCSDACCSLNHVTQRAINGPAPNNASVGTIEADNNNNGQTTAASLHQLLYSGNEEYPATSTSGNHVSSSQQGNEFNEDCRFQYVLAAATSIATKVNEETLTYLNQGQSYEVKLKKLGDLSAYRGRILKRHLKKRFGDMSRDYTSELVLPPFNARCFGRRSKFRLSSRRGLTTCPRRSQDASRPNGATTPLKGHTTFLFQSTIRICFHERRLQYTEREQMLAWQRARPGERLLEVDVPLSYGMVDVCQPSPSSNSVEFMWDPTKEVGVYIKVNCISTEFTPKKHGGEKGVPFRIQVETRLPGGPRLHAASCQVKVFKLKGADRKHKQDRDKIQRRPPHEQDKYQPGYDCTILSDIPLEALSSSNLIAQNGASPYASTEAM</sequence>
<dbReference type="AlphaFoldDB" id="A0A834PAA9"/>
<proteinExistence type="predicted"/>
<dbReference type="Pfam" id="PF04516">
    <property type="entry name" value="CP2"/>
    <property type="match status" value="2"/>
</dbReference>
<keyword evidence="1" id="KW-0539">Nucleus</keyword>
<reference evidence="4" key="1">
    <citation type="journal article" date="2020" name="G3 (Bethesda)">
        <title>High-Quality Assemblies for Three Invasive Social Wasps from the &lt;i&gt;Vespula&lt;/i&gt; Genus.</title>
        <authorList>
            <person name="Harrop T.W.R."/>
            <person name="Guhlin J."/>
            <person name="McLaughlin G.M."/>
            <person name="Permina E."/>
            <person name="Stockwell P."/>
            <person name="Gilligan J."/>
            <person name="Le Lec M.F."/>
            <person name="Gruber M.A.M."/>
            <person name="Quinn O."/>
            <person name="Lovegrove M."/>
            <person name="Duncan E.J."/>
            <person name="Remnant E.J."/>
            <person name="Van Eeckhoven J."/>
            <person name="Graham B."/>
            <person name="Knapp R.A."/>
            <person name="Langford K.W."/>
            <person name="Kronenberg Z."/>
            <person name="Press M.O."/>
            <person name="Eacker S.M."/>
            <person name="Wilson-Rankin E.E."/>
            <person name="Purcell J."/>
            <person name="Lester P.J."/>
            <person name="Dearden P.K."/>
        </authorList>
    </citation>
    <scope>NUCLEOTIDE SEQUENCE</scope>
    <source>
        <strain evidence="4">Volc-1</strain>
    </source>
</reference>
<feature type="domain" description="Grh/CP2 DB" evidence="3">
    <location>
        <begin position="217"/>
        <end position="516"/>
    </location>
</feature>
<dbReference type="EMBL" id="JACSDY010000002">
    <property type="protein sequence ID" value="KAF7433904.1"/>
    <property type="molecule type" value="Genomic_DNA"/>
</dbReference>
<accession>A0A834PAA9</accession>
<evidence type="ECO:0000259" key="3">
    <source>
        <dbReference type="PROSITE" id="PS51968"/>
    </source>
</evidence>
<protein>
    <recommendedName>
        <fullName evidence="3">Grh/CP2 DB domain-containing protein</fullName>
    </recommendedName>
</protein>
<gene>
    <name evidence="4" type="ORF">H0235_002095</name>
</gene>
<dbReference type="PROSITE" id="PS51968">
    <property type="entry name" value="GRH_CP2_DB"/>
    <property type="match status" value="1"/>
</dbReference>